<keyword evidence="1" id="KW-0175">Coiled coil</keyword>
<feature type="compositionally biased region" description="Low complexity" evidence="2">
    <location>
        <begin position="164"/>
        <end position="183"/>
    </location>
</feature>
<evidence type="ECO:0000313" key="4">
    <source>
        <dbReference type="Proteomes" id="UP000266841"/>
    </source>
</evidence>
<evidence type="ECO:0000256" key="1">
    <source>
        <dbReference type="SAM" id="Coils"/>
    </source>
</evidence>
<gene>
    <name evidence="3" type="ORF">THAOC_21061</name>
</gene>
<evidence type="ECO:0000256" key="2">
    <source>
        <dbReference type="SAM" id="MobiDB-lite"/>
    </source>
</evidence>
<proteinExistence type="predicted"/>
<sequence length="215" mass="23841">MPGLREDEAPASLMAWITTKQTKEAKLQRLHEAQHQMNHMEKLLAQSRQENNDNAKQLAELNDWGKNNERQAALADRHEAGGEDDAPASLMAWIAAKQTKEAKLQRLHEAQHQMNHMEKLLAQSTQEINNNAKQLAELNDWGKNNERQAALADGHEDEADEQTAMGAAGEGVQQEAQQGQPPMHESGSVKKQVRTCGLTKQLGCHCACALLTLIC</sequence>
<evidence type="ECO:0000313" key="3">
    <source>
        <dbReference type="EMBL" id="EJK58786.1"/>
    </source>
</evidence>
<dbReference type="AlphaFoldDB" id="K0SCW8"/>
<dbReference type="Proteomes" id="UP000266841">
    <property type="component" value="Unassembled WGS sequence"/>
</dbReference>
<organism evidence="3 4">
    <name type="scientific">Thalassiosira oceanica</name>
    <name type="common">Marine diatom</name>
    <dbReference type="NCBI Taxonomy" id="159749"/>
    <lineage>
        <taxon>Eukaryota</taxon>
        <taxon>Sar</taxon>
        <taxon>Stramenopiles</taxon>
        <taxon>Ochrophyta</taxon>
        <taxon>Bacillariophyta</taxon>
        <taxon>Coscinodiscophyceae</taxon>
        <taxon>Thalassiosirophycidae</taxon>
        <taxon>Thalassiosirales</taxon>
        <taxon>Thalassiosiraceae</taxon>
        <taxon>Thalassiosira</taxon>
    </lineage>
</organism>
<dbReference type="EMBL" id="AGNL01024240">
    <property type="protein sequence ID" value="EJK58786.1"/>
    <property type="molecule type" value="Genomic_DNA"/>
</dbReference>
<feature type="coiled-coil region" evidence="1">
    <location>
        <begin position="100"/>
        <end position="127"/>
    </location>
</feature>
<name>K0SCW8_THAOC</name>
<feature type="coiled-coil region" evidence="1">
    <location>
        <begin position="23"/>
        <end position="50"/>
    </location>
</feature>
<protein>
    <submittedName>
        <fullName evidence="3">Uncharacterized protein</fullName>
    </submittedName>
</protein>
<comment type="caution">
    <text evidence="3">The sequence shown here is derived from an EMBL/GenBank/DDBJ whole genome shotgun (WGS) entry which is preliminary data.</text>
</comment>
<keyword evidence="4" id="KW-1185">Reference proteome</keyword>
<accession>K0SCW8</accession>
<reference evidence="3 4" key="1">
    <citation type="journal article" date="2012" name="Genome Biol.">
        <title>Genome and low-iron response of an oceanic diatom adapted to chronic iron limitation.</title>
        <authorList>
            <person name="Lommer M."/>
            <person name="Specht M."/>
            <person name="Roy A.S."/>
            <person name="Kraemer L."/>
            <person name="Andreson R."/>
            <person name="Gutowska M.A."/>
            <person name="Wolf J."/>
            <person name="Bergner S.V."/>
            <person name="Schilhabel M.B."/>
            <person name="Klostermeier U.C."/>
            <person name="Beiko R.G."/>
            <person name="Rosenstiel P."/>
            <person name="Hippler M."/>
            <person name="Laroche J."/>
        </authorList>
    </citation>
    <scope>NUCLEOTIDE SEQUENCE [LARGE SCALE GENOMIC DNA]</scope>
    <source>
        <strain evidence="3 4">CCMP1005</strain>
    </source>
</reference>
<feature type="region of interest" description="Disordered" evidence="2">
    <location>
        <begin position="152"/>
        <end position="187"/>
    </location>
</feature>